<dbReference type="PANTHER" id="PTHR12818:SF0">
    <property type="entry name" value="TRNA (ADENINE(37)-N6)-METHYLTRANSFERASE"/>
    <property type="match status" value="1"/>
</dbReference>
<dbReference type="Proteomes" id="UP000663525">
    <property type="component" value="Chromosome"/>
</dbReference>
<dbReference type="InterPro" id="IPR036413">
    <property type="entry name" value="YaeB-like_sf"/>
</dbReference>
<dbReference type="NCBIfam" id="TIGR00104">
    <property type="entry name" value="tRNA_TsaA"/>
    <property type="match status" value="1"/>
</dbReference>
<dbReference type="PANTHER" id="PTHR12818">
    <property type="entry name" value="TRNA (ADENINE(37)-N6)-METHYLTRANSFERASE"/>
    <property type="match status" value="1"/>
</dbReference>
<name>A0A897N370_9EURY</name>
<gene>
    <name evidence="5" type="primary">tsaA2</name>
    <name evidence="5" type="ORF">HSR121_2611</name>
</gene>
<evidence type="ECO:0000256" key="1">
    <source>
        <dbReference type="ARBA" id="ARBA00022691"/>
    </source>
</evidence>
<dbReference type="InterPro" id="IPR036414">
    <property type="entry name" value="YaeB_N_sf"/>
</dbReference>
<comment type="similarity">
    <text evidence="2">Belongs to the tRNA methyltransferase O family.</text>
</comment>
<dbReference type="GO" id="GO:0008168">
    <property type="term" value="F:methyltransferase activity"/>
    <property type="evidence" value="ECO:0007669"/>
    <property type="project" value="UniProtKB-KW"/>
</dbReference>
<sequence length="152" mass="16475">MEPITYEPIGEIRSPFEDPSEVPVDPDEPSGAAGRVELEPEYEPGLDGLDGFSHVTILAHLHRSPADTLRAHPPFAEGLEVGVFATASPNRPNPIAQTVVRLEAIEGSTLHVDGLDLLDGTPVLDLKPFAPKPSLLEELETGWIGEHLDQEY</sequence>
<evidence type="ECO:0000259" key="4">
    <source>
        <dbReference type="PROSITE" id="PS51668"/>
    </source>
</evidence>
<dbReference type="Pfam" id="PF01980">
    <property type="entry name" value="TrmO_N"/>
    <property type="match status" value="1"/>
</dbReference>
<proteinExistence type="inferred from homology"/>
<reference evidence="5" key="1">
    <citation type="submission" date="2020-11" db="EMBL/GenBank/DDBJ databases">
        <title>Carbohydrate-dependent, anaerobic sulfur respiration: A novel catabolism in halophilic archaea.</title>
        <authorList>
            <person name="Sorokin D.Y."/>
            <person name="Messina E."/>
            <person name="Smedile F."/>
            <person name="La Cono V."/>
            <person name="Hallsworth J.E."/>
            <person name="Yakimov M.M."/>
        </authorList>
    </citation>
    <scope>NUCLEOTIDE SEQUENCE</scope>
    <source>
        <strain evidence="5">HSR12-1</strain>
    </source>
</reference>
<dbReference type="RefSeq" id="WP_229113407.1">
    <property type="nucleotide sequence ID" value="NZ_CP064787.1"/>
</dbReference>
<feature type="region of interest" description="Disordered" evidence="3">
    <location>
        <begin position="1"/>
        <end position="34"/>
    </location>
</feature>
<evidence type="ECO:0000256" key="2">
    <source>
        <dbReference type="ARBA" id="ARBA00033753"/>
    </source>
</evidence>
<dbReference type="SUPFAM" id="SSF118196">
    <property type="entry name" value="YaeB-like"/>
    <property type="match status" value="1"/>
</dbReference>
<protein>
    <submittedName>
        <fullName evidence="5">tRNA (Thr-GGU) A37 N-methylase</fullName>
    </submittedName>
</protein>
<keyword evidence="5" id="KW-0808">Transferase</keyword>
<dbReference type="GO" id="GO:0032259">
    <property type="term" value="P:methylation"/>
    <property type="evidence" value="ECO:0007669"/>
    <property type="project" value="UniProtKB-KW"/>
</dbReference>
<dbReference type="EMBL" id="CP064787">
    <property type="protein sequence ID" value="QSG06931.1"/>
    <property type="molecule type" value="Genomic_DNA"/>
</dbReference>
<dbReference type="InterPro" id="IPR023370">
    <property type="entry name" value="TrmO-like_N"/>
</dbReference>
<evidence type="ECO:0000256" key="3">
    <source>
        <dbReference type="SAM" id="MobiDB-lite"/>
    </source>
</evidence>
<evidence type="ECO:0000313" key="6">
    <source>
        <dbReference type="Proteomes" id="UP000663525"/>
    </source>
</evidence>
<keyword evidence="5" id="KW-0489">Methyltransferase</keyword>
<dbReference type="Gene3D" id="2.40.30.70">
    <property type="entry name" value="YaeB-like"/>
    <property type="match status" value="1"/>
</dbReference>
<dbReference type="AlphaFoldDB" id="A0A897N370"/>
<accession>A0A897N370</accession>
<dbReference type="PROSITE" id="PS51668">
    <property type="entry name" value="TSAA_2"/>
    <property type="match status" value="1"/>
</dbReference>
<dbReference type="GeneID" id="68856158"/>
<organism evidence="5 6">
    <name type="scientific">Halapricum desulfuricans</name>
    <dbReference type="NCBI Taxonomy" id="2841257"/>
    <lineage>
        <taxon>Archaea</taxon>
        <taxon>Methanobacteriati</taxon>
        <taxon>Methanobacteriota</taxon>
        <taxon>Stenosarchaea group</taxon>
        <taxon>Halobacteria</taxon>
        <taxon>Halobacteriales</taxon>
        <taxon>Haloarculaceae</taxon>
        <taxon>Halapricum</taxon>
    </lineage>
</organism>
<feature type="domain" description="TsaA-like" evidence="4">
    <location>
        <begin position="6"/>
        <end position="138"/>
    </location>
</feature>
<dbReference type="CDD" id="cd09281">
    <property type="entry name" value="UPF0066"/>
    <property type="match status" value="1"/>
</dbReference>
<feature type="compositionally biased region" description="Acidic residues" evidence="3">
    <location>
        <begin position="18"/>
        <end position="28"/>
    </location>
</feature>
<keyword evidence="1" id="KW-0949">S-adenosyl-L-methionine</keyword>
<evidence type="ECO:0000313" key="5">
    <source>
        <dbReference type="EMBL" id="QSG06931.1"/>
    </source>
</evidence>
<dbReference type="InterPro" id="IPR040372">
    <property type="entry name" value="YaeB-like"/>
</dbReference>